<organism evidence="11">
    <name type="scientific">uncultured Caudovirales phage</name>
    <dbReference type="NCBI Taxonomy" id="2100421"/>
    <lineage>
        <taxon>Viruses</taxon>
        <taxon>Duplodnaviria</taxon>
        <taxon>Heunggongvirae</taxon>
        <taxon>Uroviricota</taxon>
        <taxon>Caudoviricetes</taxon>
        <taxon>Peduoviridae</taxon>
        <taxon>Maltschvirus</taxon>
        <taxon>Maltschvirus maltsch</taxon>
    </lineage>
</organism>
<dbReference type="Pfam" id="PF01551">
    <property type="entry name" value="Peptidase_M23"/>
    <property type="match status" value="1"/>
</dbReference>
<evidence type="ECO:0000256" key="8">
    <source>
        <dbReference type="ARBA" id="ARBA00023049"/>
    </source>
</evidence>
<dbReference type="InterPro" id="IPR050570">
    <property type="entry name" value="Cell_wall_metabolism_enzyme"/>
</dbReference>
<evidence type="ECO:0000313" key="12">
    <source>
        <dbReference type="EMBL" id="CAB5219771.1"/>
    </source>
</evidence>
<feature type="region of interest" description="Disordered" evidence="9">
    <location>
        <begin position="151"/>
        <end position="176"/>
    </location>
</feature>
<feature type="domain" description="M23ase beta-sheet core" evidence="10">
    <location>
        <begin position="28"/>
        <end position="119"/>
    </location>
</feature>
<dbReference type="EMBL" id="LR796231">
    <property type="protein sequence ID" value="CAB4127915.1"/>
    <property type="molecule type" value="Genomic_DNA"/>
</dbReference>
<dbReference type="CDD" id="cd12797">
    <property type="entry name" value="M23_peptidase"/>
    <property type="match status" value="1"/>
</dbReference>
<evidence type="ECO:0000256" key="7">
    <source>
        <dbReference type="ARBA" id="ARBA00022833"/>
    </source>
</evidence>
<evidence type="ECO:0000256" key="6">
    <source>
        <dbReference type="ARBA" id="ARBA00022801"/>
    </source>
</evidence>
<dbReference type="InterPro" id="IPR016047">
    <property type="entry name" value="M23ase_b-sheet_dom"/>
</dbReference>
<comment type="cofactor">
    <cofactor evidence="1">
        <name>Zn(2+)</name>
        <dbReference type="ChEBI" id="CHEBI:29105"/>
    </cofactor>
</comment>
<name>A0A6J5L2G9_9CAUD</name>
<keyword evidence="2" id="KW-0929">Antimicrobial</keyword>
<dbReference type="PANTHER" id="PTHR21666">
    <property type="entry name" value="PEPTIDASE-RELATED"/>
    <property type="match status" value="1"/>
</dbReference>
<keyword evidence="3" id="KW-0081">Bacteriolytic enzyme</keyword>
<dbReference type="GO" id="GO:0031640">
    <property type="term" value="P:killing of cells of another organism"/>
    <property type="evidence" value="ECO:0007669"/>
    <property type="project" value="UniProtKB-KW"/>
</dbReference>
<evidence type="ECO:0000256" key="5">
    <source>
        <dbReference type="ARBA" id="ARBA00022723"/>
    </source>
</evidence>
<dbReference type="SUPFAM" id="SSF51261">
    <property type="entry name" value="Duplicated hybrid motif"/>
    <property type="match status" value="1"/>
</dbReference>
<dbReference type="GO" id="GO:0004222">
    <property type="term" value="F:metalloendopeptidase activity"/>
    <property type="evidence" value="ECO:0007669"/>
    <property type="project" value="TreeGrafter"/>
</dbReference>
<proteinExistence type="predicted"/>
<keyword evidence="8" id="KW-0482">Metalloprotease</keyword>
<evidence type="ECO:0000256" key="9">
    <source>
        <dbReference type="SAM" id="MobiDB-lite"/>
    </source>
</evidence>
<gene>
    <name evidence="11" type="ORF">UFOVP113_3</name>
    <name evidence="12" type="ORF">UFOVP225_129</name>
</gene>
<dbReference type="Gene3D" id="2.70.70.10">
    <property type="entry name" value="Glucose Permease (Domain IIA)"/>
    <property type="match status" value="1"/>
</dbReference>
<protein>
    <submittedName>
        <fullName evidence="11">Peptidase M23</fullName>
    </submittedName>
</protein>
<keyword evidence="7" id="KW-0862">Zinc</keyword>
<evidence type="ECO:0000256" key="2">
    <source>
        <dbReference type="ARBA" id="ARBA00022529"/>
    </source>
</evidence>
<sequence>MYNWRQPVDKVKLGSKFGVVDQWHKAPGHRGTDYNGFASGAALKAVGDGKVVLNQWSDVLGNVVVLQIGKWYFGYCHMLEKSPLKIGAKIASGAVVGKAGNTGSASAGTHLHFTLSLDKQGVFYGKVYDAYTFIEKMKKSEAAAAKAAAKAPAPVEAPVAPAASTAKASTKGAPLA</sequence>
<evidence type="ECO:0000313" key="11">
    <source>
        <dbReference type="EMBL" id="CAB4127915.1"/>
    </source>
</evidence>
<evidence type="ECO:0000256" key="3">
    <source>
        <dbReference type="ARBA" id="ARBA00022638"/>
    </source>
</evidence>
<dbReference type="InterPro" id="IPR011055">
    <property type="entry name" value="Dup_hybrid_motif"/>
</dbReference>
<accession>A0A6J5L2G9</accession>
<reference evidence="11" key="1">
    <citation type="submission" date="2020-04" db="EMBL/GenBank/DDBJ databases">
        <authorList>
            <person name="Chiriac C."/>
            <person name="Salcher M."/>
            <person name="Ghai R."/>
            <person name="Kavagutti S V."/>
        </authorList>
    </citation>
    <scope>NUCLEOTIDE SEQUENCE</scope>
</reference>
<dbReference type="EMBL" id="LR798275">
    <property type="protein sequence ID" value="CAB5219771.1"/>
    <property type="molecule type" value="Genomic_DNA"/>
</dbReference>
<dbReference type="GO" id="GO:0046872">
    <property type="term" value="F:metal ion binding"/>
    <property type="evidence" value="ECO:0007669"/>
    <property type="project" value="UniProtKB-KW"/>
</dbReference>
<dbReference type="PANTHER" id="PTHR21666:SF288">
    <property type="entry name" value="CELL DIVISION PROTEIN YTFB"/>
    <property type="match status" value="1"/>
</dbReference>
<dbReference type="GO" id="GO:0042742">
    <property type="term" value="P:defense response to bacterium"/>
    <property type="evidence" value="ECO:0007669"/>
    <property type="project" value="UniProtKB-KW"/>
</dbReference>
<keyword evidence="6" id="KW-0378">Hydrolase</keyword>
<keyword evidence="5" id="KW-0479">Metal-binding</keyword>
<evidence type="ECO:0000256" key="1">
    <source>
        <dbReference type="ARBA" id="ARBA00001947"/>
    </source>
</evidence>
<evidence type="ECO:0000259" key="10">
    <source>
        <dbReference type="Pfam" id="PF01551"/>
    </source>
</evidence>
<keyword evidence="4" id="KW-0645">Protease</keyword>
<dbReference type="GO" id="GO:0006508">
    <property type="term" value="P:proteolysis"/>
    <property type="evidence" value="ECO:0007669"/>
    <property type="project" value="UniProtKB-KW"/>
</dbReference>
<evidence type="ECO:0000256" key="4">
    <source>
        <dbReference type="ARBA" id="ARBA00022670"/>
    </source>
</evidence>